<dbReference type="Pfam" id="PF06557">
    <property type="entry name" value="DUF1122"/>
    <property type="match status" value="1"/>
</dbReference>
<protein>
    <submittedName>
        <fullName evidence="1">Uncharacterized protein</fullName>
    </submittedName>
</protein>
<evidence type="ECO:0000313" key="1">
    <source>
        <dbReference type="EMBL" id="ADI31810.1"/>
    </source>
</evidence>
<dbReference type="Proteomes" id="UP000002573">
    <property type="component" value="Chromosome"/>
</dbReference>
<reference evidence="1 2" key="2">
    <citation type="journal article" date="2011" name="Stand. Genomic Sci.">
        <title>Complete genome sequence of Staphylothermus hellenicus P8.</title>
        <authorList>
            <person name="Anderson I."/>
            <person name="Wirth R."/>
            <person name="Lucas S."/>
            <person name="Copeland A."/>
            <person name="Lapidus A."/>
            <person name="Cheng J.F."/>
            <person name="Goodwin L."/>
            <person name="Pitluck S."/>
            <person name="Davenport K."/>
            <person name="Detter J.C."/>
            <person name="Han C."/>
            <person name="Tapia R."/>
            <person name="Land M."/>
            <person name="Hauser L."/>
            <person name="Pati A."/>
            <person name="Mikhailova N."/>
            <person name="Woyke T."/>
            <person name="Klenk H.P."/>
            <person name="Kyrpides N."/>
            <person name="Ivanova N."/>
        </authorList>
    </citation>
    <scope>NUCLEOTIDE SEQUENCE [LARGE SCALE GENOMIC DNA]</scope>
    <source>
        <strain evidence="2">DSM 12710 / JCM 10830 / BK20S6-10-b1 / P8</strain>
    </source>
</reference>
<dbReference type="GeneID" id="9233977"/>
<name>D7DCB3_STAHD</name>
<dbReference type="EMBL" id="CP002051">
    <property type="protein sequence ID" value="ADI31810.1"/>
    <property type="molecule type" value="Genomic_DNA"/>
</dbReference>
<proteinExistence type="predicted"/>
<organism evidence="1 2">
    <name type="scientific">Staphylothermus hellenicus (strain DSM 12710 / JCM 10830 / BK20S6-10-b1 / P8)</name>
    <dbReference type="NCBI Taxonomy" id="591019"/>
    <lineage>
        <taxon>Archaea</taxon>
        <taxon>Thermoproteota</taxon>
        <taxon>Thermoprotei</taxon>
        <taxon>Desulfurococcales</taxon>
        <taxon>Desulfurococcaceae</taxon>
        <taxon>Staphylothermus</taxon>
    </lineage>
</organism>
<keyword evidence="2" id="KW-1185">Reference proteome</keyword>
<reference evidence="2" key="1">
    <citation type="submission" date="2010-05" db="EMBL/GenBank/DDBJ databases">
        <title>Complete sequence of Staphylothermus hellenicus DSM 12710.</title>
        <authorList>
            <consortium name="US DOE Joint Genome Institute"/>
            <person name="Lucas S."/>
            <person name="Copeland A."/>
            <person name="Lapidus A."/>
            <person name="Cheng J.-F."/>
            <person name="Bruce D."/>
            <person name="Goodwin L."/>
            <person name="Pitluck S."/>
            <person name="Davenport K."/>
            <person name="Detter J.C."/>
            <person name="Han C."/>
            <person name="Tapia R."/>
            <person name="Larimer F."/>
            <person name="Land M."/>
            <person name="Hauser L."/>
            <person name="Kyrpides N."/>
            <person name="Mikhailova N."/>
            <person name="Anderson I.J."/>
            <person name="Woyke T."/>
        </authorList>
    </citation>
    <scope>NUCLEOTIDE SEQUENCE [LARGE SCALE GENOMIC DNA]</scope>
    <source>
        <strain evidence="2">DSM 12710 / JCM 10830 / BK20S6-10-b1 / P8</strain>
    </source>
</reference>
<dbReference type="KEGG" id="shc:Shell_0688"/>
<evidence type="ECO:0000313" key="2">
    <source>
        <dbReference type="Proteomes" id="UP000002573"/>
    </source>
</evidence>
<gene>
    <name evidence="1" type="ordered locus">Shell_0688</name>
</gene>
<dbReference type="RefSeq" id="WP_013143008.1">
    <property type="nucleotide sequence ID" value="NC_014205.1"/>
</dbReference>
<dbReference type="STRING" id="591019.Shell_0688"/>
<dbReference type="InterPro" id="IPR016181">
    <property type="entry name" value="Acyl_CoA_acyltransferase"/>
</dbReference>
<dbReference type="eggNOG" id="arCOG01699">
    <property type="taxonomic scope" value="Archaea"/>
</dbReference>
<dbReference type="InterPro" id="IPR008304">
    <property type="entry name" value="UCP017998"/>
</dbReference>
<sequence>MYTGKTEDLLGFIELFKQGFSIYNFSLKGKVWKGRFPEESNIEVFVGKDNCRSSLFHAKVFRAETYSVTFVAFIYVFI</sequence>
<dbReference type="HOGENOM" id="CLU_2613795_0_0_2"/>
<accession>D7DCB3</accession>
<dbReference type="SUPFAM" id="SSF55729">
    <property type="entry name" value="Acyl-CoA N-acyltransferases (Nat)"/>
    <property type="match status" value="1"/>
</dbReference>
<dbReference type="AlphaFoldDB" id="D7DCB3"/>